<dbReference type="Proteomes" id="UP001190700">
    <property type="component" value="Unassembled WGS sequence"/>
</dbReference>
<comment type="caution">
    <text evidence="1">The sequence shown here is derived from an EMBL/GenBank/DDBJ whole genome shotgun (WGS) entry which is preliminary data.</text>
</comment>
<evidence type="ECO:0000313" key="2">
    <source>
        <dbReference type="Proteomes" id="UP001190700"/>
    </source>
</evidence>
<dbReference type="AlphaFoldDB" id="A0AAE0FAV1"/>
<gene>
    <name evidence="1" type="ORF">CYMTET_34642</name>
</gene>
<organism evidence="1 2">
    <name type="scientific">Cymbomonas tetramitiformis</name>
    <dbReference type="NCBI Taxonomy" id="36881"/>
    <lineage>
        <taxon>Eukaryota</taxon>
        <taxon>Viridiplantae</taxon>
        <taxon>Chlorophyta</taxon>
        <taxon>Pyramimonadophyceae</taxon>
        <taxon>Pyramimonadales</taxon>
        <taxon>Pyramimonadaceae</taxon>
        <taxon>Cymbomonas</taxon>
    </lineage>
</organism>
<name>A0AAE0FAV1_9CHLO</name>
<accession>A0AAE0FAV1</accession>
<dbReference type="EMBL" id="LGRX02021885">
    <property type="protein sequence ID" value="KAK3256210.1"/>
    <property type="molecule type" value="Genomic_DNA"/>
</dbReference>
<reference evidence="1 2" key="1">
    <citation type="journal article" date="2015" name="Genome Biol. Evol.">
        <title>Comparative Genomics of a Bacterivorous Green Alga Reveals Evolutionary Causalities and Consequences of Phago-Mixotrophic Mode of Nutrition.</title>
        <authorList>
            <person name="Burns J.A."/>
            <person name="Paasch A."/>
            <person name="Narechania A."/>
            <person name="Kim E."/>
        </authorList>
    </citation>
    <scope>NUCLEOTIDE SEQUENCE [LARGE SCALE GENOMIC DNA]</scope>
    <source>
        <strain evidence="1 2">PLY_AMNH</strain>
    </source>
</reference>
<proteinExistence type="predicted"/>
<evidence type="ECO:0000313" key="1">
    <source>
        <dbReference type="EMBL" id="KAK3256210.1"/>
    </source>
</evidence>
<keyword evidence="2" id="KW-1185">Reference proteome</keyword>
<protein>
    <submittedName>
        <fullName evidence="1">Uncharacterized protein</fullName>
    </submittedName>
</protein>
<sequence length="70" mass="8003">MTVMGIPYPLEQPKEVARMSVDALLQASERTPFANIVFTSRKTQFLMLVRHLLPRWLMARLQKACIASSL</sequence>